<proteinExistence type="predicted"/>
<dbReference type="RefSeq" id="WP_112897823.1">
    <property type="nucleotide sequence ID" value="NZ_CP030750.1"/>
</dbReference>
<accession>A0AAD0PEY5</accession>
<evidence type="ECO:0000313" key="1">
    <source>
        <dbReference type="EMBL" id="AXA24262.1"/>
    </source>
</evidence>
<evidence type="ECO:0000313" key="2">
    <source>
        <dbReference type="Proteomes" id="UP000251617"/>
    </source>
</evidence>
<name>A0AAD0PEY5_PSEPU</name>
<gene>
    <name evidence="1" type="ORF">C1S65_09115</name>
</gene>
<dbReference type="AlphaFoldDB" id="A0AAD0PEY5"/>
<protein>
    <submittedName>
        <fullName evidence="1">Uncharacterized protein</fullName>
    </submittedName>
</protein>
<dbReference type="Proteomes" id="UP000251617">
    <property type="component" value="Chromosome"/>
</dbReference>
<dbReference type="EMBL" id="CP030750">
    <property type="protein sequence ID" value="AXA24262.1"/>
    <property type="molecule type" value="Genomic_DNA"/>
</dbReference>
<reference evidence="1 2" key="1">
    <citation type="submission" date="2018-06" db="EMBL/GenBank/DDBJ databases">
        <title>The genome of Pseudomonas putida NX-1, a lignin degrader.</title>
        <authorList>
            <person name="Xu Z."/>
        </authorList>
    </citation>
    <scope>NUCLEOTIDE SEQUENCE [LARGE SCALE GENOMIC DNA]</scope>
    <source>
        <strain evidence="1 2">NX-1</strain>
    </source>
</reference>
<organism evidence="1 2">
    <name type="scientific">Pseudomonas putida</name>
    <name type="common">Arthrobacter siderocapsulatus</name>
    <dbReference type="NCBI Taxonomy" id="303"/>
    <lineage>
        <taxon>Bacteria</taxon>
        <taxon>Pseudomonadati</taxon>
        <taxon>Pseudomonadota</taxon>
        <taxon>Gammaproteobacteria</taxon>
        <taxon>Pseudomonadales</taxon>
        <taxon>Pseudomonadaceae</taxon>
        <taxon>Pseudomonas</taxon>
    </lineage>
</organism>
<sequence>MRLQKKYKQETLDNLAEIYNDSEFESPSDKLSKLYEIVNISCYDKMQFDLRDMKHLHKVKDSHEQALNLLNKLYIQIRADIEQFKTLPIKDKLNSITKSKLMEVSPKRYRHNENIFLMDEYSTDVERDYLTLTAPLRREFKKRYDAQIIELQEIITQANAILNERGNHE</sequence>